<gene>
    <name evidence="2" type="ORF">CCS41_12545</name>
    <name evidence="3" type="ORF">CCS41_14055</name>
</gene>
<geneLocation type="plasmid" evidence="3">
    <name>p5D_Fsymbiotica-1</name>
</geneLocation>
<keyword evidence="4" id="KW-1185">Reference proteome</keyword>
<dbReference type="KEGG" id="fsm:CCS41_14055"/>
<sequence length="390" mass="44866">MKPAHRWPLHPAPKEGEALSSWLNRIAGCYQMNGHDLLEHDLGHGQVNDLDLAPPLSLLTALAQRSGVGLERLHCMSFSCWMPWLLDSLDDEVTSALETYVFQFSVLLPKKNRKVRHIASWRAWLPMQSIHRACPICLNDSVDHPILLAWQLPLMLSCPTHGCWLEPYLGGPWQFMCWETKSCEPREASEPILVMDRRTWQALTAGCVELPRRRVHAGLWFRLLRTLLDELNTPLSYCGSYGRDIRYVWEQSGYPLRAKQTLWHPYESLNTSVQLQMLEAAATAIHLVESRMLSPYGEQAELFLTEPQTKFINGLQPTDTGKNEPINYWREAAKAIEEAIIEARHNPEAARSLFWLASYGQHDPDYLKQLHALFTEVKIPLEFLSHYDHK</sequence>
<geneLocation type="plasmid" evidence="4">
    <name>p5d_fsymbiotica-1</name>
</geneLocation>
<dbReference type="KEGG" id="fsm:CCS41_12545"/>
<dbReference type="AlphaFoldDB" id="A0A2U8IB31"/>
<protein>
    <submittedName>
        <fullName evidence="3">Transposase</fullName>
    </submittedName>
</protein>
<evidence type="ECO:0000313" key="3">
    <source>
        <dbReference type="EMBL" id="AWK15544.1"/>
    </source>
</evidence>
<dbReference type="RefSeq" id="WP_119797645.1">
    <property type="nucleotide sequence ID" value="NZ_CP021659.1"/>
</dbReference>
<dbReference type="InterPro" id="IPR009492">
    <property type="entry name" value="TniQ"/>
</dbReference>
<dbReference type="OrthoDB" id="4813139at2"/>
<dbReference type="Proteomes" id="UP000261875">
    <property type="component" value="Chromosome"/>
</dbReference>
<proteinExistence type="predicted"/>
<organism evidence="3 4">
    <name type="scientific">Candidatus Fukatsuia symbiotica</name>
    <dbReference type="NCBI Taxonomy" id="1878942"/>
    <lineage>
        <taxon>Bacteria</taxon>
        <taxon>Pseudomonadati</taxon>
        <taxon>Pseudomonadota</taxon>
        <taxon>Gammaproteobacteria</taxon>
        <taxon>Enterobacterales</taxon>
        <taxon>Yersiniaceae</taxon>
        <taxon>Candidatus Fukatsuia</taxon>
    </lineage>
</organism>
<feature type="domain" description="TniQ" evidence="1">
    <location>
        <begin position="8"/>
        <end position="165"/>
    </location>
</feature>
<dbReference type="Pfam" id="PF06527">
    <property type="entry name" value="TniQ"/>
    <property type="match status" value="1"/>
</dbReference>
<dbReference type="EMBL" id="CP021659">
    <property type="protein sequence ID" value="AWK15112.1"/>
    <property type="molecule type" value="Genomic_DNA"/>
</dbReference>
<evidence type="ECO:0000313" key="2">
    <source>
        <dbReference type="EMBL" id="AWK15112.1"/>
    </source>
</evidence>
<accession>A0A2U8IB31</accession>
<reference evidence="3 4" key="1">
    <citation type="submission" date="2017-05" db="EMBL/GenBank/DDBJ databases">
        <title>Genome sequence of Candidatus Fukatsuia symbiotica and Candidatus Hamiltonella defensa from Acyrthosiphon pisum strain 5D.</title>
        <authorList>
            <person name="Patel V.A."/>
            <person name="Chevignon G."/>
            <person name="Russell J.A."/>
            <person name="Oliver K.M."/>
        </authorList>
    </citation>
    <scope>NUCLEOTIDE SEQUENCE [LARGE SCALE GENOMIC DNA]</scope>
    <source>
        <strain evidence="3 4">5D</strain>
        <plasmid evidence="3">p5D_Fsymbiotica-1</plasmid>
        <plasmid evidence="4">p5d_fsymbiotica-1</plasmid>
    </source>
</reference>
<keyword evidence="3" id="KW-0614">Plasmid</keyword>
<evidence type="ECO:0000313" key="4">
    <source>
        <dbReference type="Proteomes" id="UP000261875"/>
    </source>
</evidence>
<evidence type="ECO:0000259" key="1">
    <source>
        <dbReference type="Pfam" id="PF06527"/>
    </source>
</evidence>
<name>A0A2U8IB31_9GAMM</name>
<dbReference type="Proteomes" id="UP000261875">
    <property type="component" value="Plasmid p5D_Fsymbiotica-1"/>
</dbReference>
<dbReference type="EMBL" id="CP021660">
    <property type="protein sequence ID" value="AWK15544.1"/>
    <property type="molecule type" value="Genomic_DNA"/>
</dbReference>